<dbReference type="AlphaFoldDB" id="A0AAV2D3R0"/>
<dbReference type="Proteomes" id="UP001497516">
    <property type="component" value="Chromosome 2"/>
</dbReference>
<evidence type="ECO:0000313" key="1">
    <source>
        <dbReference type="EMBL" id="CAL1365986.1"/>
    </source>
</evidence>
<protein>
    <submittedName>
        <fullName evidence="1">Uncharacterized protein</fullName>
    </submittedName>
</protein>
<gene>
    <name evidence="1" type="ORF">LTRI10_LOCUS10428</name>
</gene>
<sequence>MAMAMAKQEAEPELRCVYAFRLFHLPLPPFFNWQRREIEIRSRAFPGFSISDTPLPQRFQSLYRRPAFQTTFGDPIAIVSPFEQSAMEILFTTPKSDPREFCVRKTTSSSNVKRLDVPAFGDSQSS</sequence>
<evidence type="ECO:0000313" key="2">
    <source>
        <dbReference type="Proteomes" id="UP001497516"/>
    </source>
</evidence>
<reference evidence="1 2" key="1">
    <citation type="submission" date="2024-04" db="EMBL/GenBank/DDBJ databases">
        <authorList>
            <person name="Fracassetti M."/>
        </authorList>
    </citation>
    <scope>NUCLEOTIDE SEQUENCE [LARGE SCALE GENOMIC DNA]</scope>
</reference>
<keyword evidence="2" id="KW-1185">Reference proteome</keyword>
<dbReference type="EMBL" id="OZ034815">
    <property type="protein sequence ID" value="CAL1365986.1"/>
    <property type="molecule type" value="Genomic_DNA"/>
</dbReference>
<organism evidence="1 2">
    <name type="scientific">Linum trigynum</name>
    <dbReference type="NCBI Taxonomy" id="586398"/>
    <lineage>
        <taxon>Eukaryota</taxon>
        <taxon>Viridiplantae</taxon>
        <taxon>Streptophyta</taxon>
        <taxon>Embryophyta</taxon>
        <taxon>Tracheophyta</taxon>
        <taxon>Spermatophyta</taxon>
        <taxon>Magnoliopsida</taxon>
        <taxon>eudicotyledons</taxon>
        <taxon>Gunneridae</taxon>
        <taxon>Pentapetalae</taxon>
        <taxon>rosids</taxon>
        <taxon>fabids</taxon>
        <taxon>Malpighiales</taxon>
        <taxon>Linaceae</taxon>
        <taxon>Linum</taxon>
    </lineage>
</organism>
<accession>A0AAV2D3R0</accession>
<proteinExistence type="predicted"/>
<name>A0AAV2D3R0_9ROSI</name>